<dbReference type="EMBL" id="CAKASE010000058">
    <property type="protein sequence ID" value="CAG9567559.1"/>
    <property type="molecule type" value="Genomic_DNA"/>
</dbReference>
<accession>A0A8J2QVI3</accession>
<name>A0A8J2QVI3_9NEOP</name>
<protein>
    <submittedName>
        <fullName evidence="2">(African queen) hypothetical protein</fullName>
    </submittedName>
</protein>
<dbReference type="OrthoDB" id="7481373at2759"/>
<sequence length="120" mass="12729">MPYRARDSLPVIKISNGSSTFVLLSIDDFNSSGAGHGSPAAVFPRWLLSALMLPQSTQYTPGIPSYDRKGTRSRGCCPSSIAAPPPPVLPVHGVKTSPLQTHDNTEICVSFGPADSIHLI</sequence>
<proteinExistence type="predicted"/>
<organism evidence="2 3">
    <name type="scientific">Danaus chrysippus</name>
    <name type="common">African queen</name>
    <dbReference type="NCBI Taxonomy" id="151541"/>
    <lineage>
        <taxon>Eukaryota</taxon>
        <taxon>Metazoa</taxon>
        <taxon>Ecdysozoa</taxon>
        <taxon>Arthropoda</taxon>
        <taxon>Hexapoda</taxon>
        <taxon>Insecta</taxon>
        <taxon>Pterygota</taxon>
        <taxon>Neoptera</taxon>
        <taxon>Endopterygota</taxon>
        <taxon>Lepidoptera</taxon>
        <taxon>Glossata</taxon>
        <taxon>Ditrysia</taxon>
        <taxon>Papilionoidea</taxon>
        <taxon>Nymphalidae</taxon>
        <taxon>Danainae</taxon>
        <taxon>Danaini</taxon>
        <taxon>Danaina</taxon>
        <taxon>Danaus</taxon>
        <taxon>Anosia</taxon>
    </lineage>
</organism>
<keyword evidence="3" id="KW-1185">Reference proteome</keyword>
<feature type="region of interest" description="Disordered" evidence="1">
    <location>
        <begin position="61"/>
        <end position="88"/>
    </location>
</feature>
<reference evidence="2" key="1">
    <citation type="submission" date="2021-09" db="EMBL/GenBank/DDBJ databases">
        <authorList>
            <person name="Martin H S."/>
        </authorList>
    </citation>
    <scope>NUCLEOTIDE SEQUENCE</scope>
</reference>
<evidence type="ECO:0000313" key="2">
    <source>
        <dbReference type="EMBL" id="CAG9567559.1"/>
    </source>
</evidence>
<evidence type="ECO:0000256" key="1">
    <source>
        <dbReference type="SAM" id="MobiDB-lite"/>
    </source>
</evidence>
<comment type="caution">
    <text evidence="2">The sequence shown here is derived from an EMBL/GenBank/DDBJ whole genome shotgun (WGS) entry which is preliminary data.</text>
</comment>
<gene>
    <name evidence="2" type="ORF">DCHRY22_LOCUS7802</name>
</gene>
<dbReference type="Proteomes" id="UP000789524">
    <property type="component" value="Unassembled WGS sequence"/>
</dbReference>
<dbReference type="AlphaFoldDB" id="A0A8J2QVI3"/>
<evidence type="ECO:0000313" key="3">
    <source>
        <dbReference type="Proteomes" id="UP000789524"/>
    </source>
</evidence>